<comment type="caution">
    <text evidence="1">The sequence shown here is derived from an EMBL/GenBank/DDBJ whole genome shotgun (WGS) entry which is preliminary data.</text>
</comment>
<evidence type="ECO:0000313" key="1">
    <source>
        <dbReference type="EMBL" id="GMS86929.1"/>
    </source>
</evidence>
<dbReference type="AlphaFoldDB" id="A0AAV5SVK6"/>
<sequence>AKTVWLDDWERQDLFPEDTVIHQVEDGTIFYHKHSSPERLYVKRTGKELEAELPEGIILGLHVHWDSIYFCASDKIYQASFSASTGISVAFLRDRLEDETIYEIGLCSRTRYDTIYVYEMSEDPDRDGIASSLRNVEGYKLIGYHQYGSHGKVIYAKKSLNDTQICVDEDRERIFLELPARSLLPRSWPCFSRFFYLIHGRHLTVYDTFVNRFLPPLGIDGTTIHAFVGVHNGVITVQDLDCYVKTHQLPDTYFDIGYDGERMSVQELIDRNEELEIEGILWRKEREELIRQNRVIDEMLIEVLSRLSALQSVMKPLQFQEVENLTKPVICFQLENGHILYFDYANPFELYTVIDGVRFNANMDLLDGVDNVSLRGTIGNNAYFSTDRGKIIKFFRATANDGTIEFEQISEMDVSDLSLFHNQPFYFIERAKNWSVYQYHENYTDLEGEKVEISEIDLLSKYERHYHRGVLYLFREKSIASVTRVNEKVVKVEGPLLHHTVRSHWLAYLIHNHILHTVYTPHHSNSIYILNSKQNILLILDTLHLHVSQLNYEPPADSNTHTIVGIHDGILTMAFDGVWGRYLSTTKLPYK</sequence>
<gene>
    <name evidence="1" type="ORF">PENTCL1PPCAC_9104</name>
</gene>
<name>A0AAV5SVK6_9BILA</name>
<reference evidence="1" key="1">
    <citation type="submission" date="2023-10" db="EMBL/GenBank/DDBJ databases">
        <title>Genome assembly of Pristionchus species.</title>
        <authorList>
            <person name="Yoshida K."/>
            <person name="Sommer R.J."/>
        </authorList>
    </citation>
    <scope>NUCLEOTIDE SEQUENCE</scope>
    <source>
        <strain evidence="1">RS0144</strain>
    </source>
</reference>
<evidence type="ECO:0000313" key="2">
    <source>
        <dbReference type="Proteomes" id="UP001432027"/>
    </source>
</evidence>
<dbReference type="Proteomes" id="UP001432027">
    <property type="component" value="Unassembled WGS sequence"/>
</dbReference>
<dbReference type="EMBL" id="BTSX01000002">
    <property type="protein sequence ID" value="GMS86929.1"/>
    <property type="molecule type" value="Genomic_DNA"/>
</dbReference>
<protein>
    <submittedName>
        <fullName evidence="1">Uncharacterized protein</fullName>
    </submittedName>
</protein>
<keyword evidence="2" id="KW-1185">Reference proteome</keyword>
<feature type="non-terminal residue" evidence="1">
    <location>
        <position position="1"/>
    </location>
</feature>
<accession>A0AAV5SVK6</accession>
<proteinExistence type="predicted"/>
<organism evidence="1 2">
    <name type="scientific">Pristionchus entomophagus</name>
    <dbReference type="NCBI Taxonomy" id="358040"/>
    <lineage>
        <taxon>Eukaryota</taxon>
        <taxon>Metazoa</taxon>
        <taxon>Ecdysozoa</taxon>
        <taxon>Nematoda</taxon>
        <taxon>Chromadorea</taxon>
        <taxon>Rhabditida</taxon>
        <taxon>Rhabditina</taxon>
        <taxon>Diplogasteromorpha</taxon>
        <taxon>Diplogasteroidea</taxon>
        <taxon>Neodiplogasteridae</taxon>
        <taxon>Pristionchus</taxon>
    </lineage>
</organism>